<dbReference type="EMBL" id="KN840453">
    <property type="protein sequence ID" value="KIP10543.1"/>
    <property type="molecule type" value="Genomic_DNA"/>
</dbReference>
<gene>
    <name evidence="2" type="ORF">PHLGIDRAFT_218889</name>
</gene>
<dbReference type="HOGENOM" id="CLU_1713963_0_0_1"/>
<evidence type="ECO:0000313" key="2">
    <source>
        <dbReference type="EMBL" id="KIP10543.1"/>
    </source>
</evidence>
<feature type="region of interest" description="Disordered" evidence="1">
    <location>
        <begin position="66"/>
        <end position="85"/>
    </location>
</feature>
<sequence length="153" mass="17238">MYFEDRSTDCYREFVRILKIALDRISPQIVTNVPIPIPGSQHEDLLELLDSCAAFRQRPCRAASCRQSTSRTSRRGGPSRRRRSRDCTCGISGSAPGCRLRTPWSRGRYVLLAVISACARYSERDQAHSPRCSSLCSMARRPADSSPCSRRPE</sequence>
<proteinExistence type="predicted"/>
<evidence type="ECO:0000313" key="3">
    <source>
        <dbReference type="Proteomes" id="UP000053257"/>
    </source>
</evidence>
<dbReference type="Proteomes" id="UP000053257">
    <property type="component" value="Unassembled WGS sequence"/>
</dbReference>
<keyword evidence="3" id="KW-1185">Reference proteome</keyword>
<evidence type="ECO:0000256" key="1">
    <source>
        <dbReference type="SAM" id="MobiDB-lite"/>
    </source>
</evidence>
<dbReference type="AlphaFoldDB" id="A0A0C3PSX3"/>
<protein>
    <submittedName>
        <fullName evidence="2">Uncharacterized protein</fullName>
    </submittedName>
</protein>
<reference evidence="2 3" key="1">
    <citation type="journal article" date="2014" name="PLoS Genet.">
        <title>Analysis of the Phlebiopsis gigantea genome, transcriptome and secretome provides insight into its pioneer colonization strategies of wood.</title>
        <authorList>
            <person name="Hori C."/>
            <person name="Ishida T."/>
            <person name="Igarashi K."/>
            <person name="Samejima M."/>
            <person name="Suzuki H."/>
            <person name="Master E."/>
            <person name="Ferreira P."/>
            <person name="Ruiz-Duenas F.J."/>
            <person name="Held B."/>
            <person name="Canessa P."/>
            <person name="Larrondo L.F."/>
            <person name="Schmoll M."/>
            <person name="Druzhinina I.S."/>
            <person name="Kubicek C.P."/>
            <person name="Gaskell J.A."/>
            <person name="Kersten P."/>
            <person name="St John F."/>
            <person name="Glasner J."/>
            <person name="Sabat G."/>
            <person name="Splinter BonDurant S."/>
            <person name="Syed K."/>
            <person name="Yadav J."/>
            <person name="Mgbeahuruike A.C."/>
            <person name="Kovalchuk A."/>
            <person name="Asiegbu F.O."/>
            <person name="Lackner G."/>
            <person name="Hoffmeister D."/>
            <person name="Rencoret J."/>
            <person name="Gutierrez A."/>
            <person name="Sun H."/>
            <person name="Lindquist E."/>
            <person name="Barry K."/>
            <person name="Riley R."/>
            <person name="Grigoriev I.V."/>
            <person name="Henrissat B."/>
            <person name="Kues U."/>
            <person name="Berka R.M."/>
            <person name="Martinez A.T."/>
            <person name="Covert S.F."/>
            <person name="Blanchette R.A."/>
            <person name="Cullen D."/>
        </authorList>
    </citation>
    <scope>NUCLEOTIDE SEQUENCE [LARGE SCALE GENOMIC DNA]</scope>
    <source>
        <strain evidence="2 3">11061_1 CR5-6</strain>
    </source>
</reference>
<feature type="compositionally biased region" description="Basic residues" evidence="1">
    <location>
        <begin position="72"/>
        <end position="84"/>
    </location>
</feature>
<organism evidence="2 3">
    <name type="scientific">Phlebiopsis gigantea (strain 11061_1 CR5-6)</name>
    <name type="common">White-rot fungus</name>
    <name type="synonym">Peniophora gigantea</name>
    <dbReference type="NCBI Taxonomy" id="745531"/>
    <lineage>
        <taxon>Eukaryota</taxon>
        <taxon>Fungi</taxon>
        <taxon>Dikarya</taxon>
        <taxon>Basidiomycota</taxon>
        <taxon>Agaricomycotina</taxon>
        <taxon>Agaricomycetes</taxon>
        <taxon>Polyporales</taxon>
        <taxon>Phanerochaetaceae</taxon>
        <taxon>Phlebiopsis</taxon>
    </lineage>
</organism>
<name>A0A0C3PSX3_PHLG1</name>
<accession>A0A0C3PSX3</accession>